<dbReference type="Gene3D" id="3.30.70.2970">
    <property type="entry name" value="Protein of unknown function (DUF541), domain 2"/>
    <property type="match status" value="1"/>
</dbReference>
<organism evidence="2 3">
    <name type="scientific">Candidatus Gottesmanbacteria bacterium GW2011_GWA1_34_13</name>
    <dbReference type="NCBI Taxonomy" id="1618434"/>
    <lineage>
        <taxon>Bacteria</taxon>
        <taxon>Candidatus Gottesmaniibacteriota</taxon>
    </lineage>
</organism>
<reference evidence="2 3" key="1">
    <citation type="journal article" date="2015" name="Nature">
        <title>rRNA introns, odd ribosomes, and small enigmatic genomes across a large radiation of phyla.</title>
        <authorList>
            <person name="Brown C.T."/>
            <person name="Hug L.A."/>
            <person name="Thomas B.C."/>
            <person name="Sharon I."/>
            <person name="Castelle C.J."/>
            <person name="Singh A."/>
            <person name="Wilkins M.J."/>
            <person name="Williams K.H."/>
            <person name="Banfield J.F."/>
        </authorList>
    </citation>
    <scope>NUCLEOTIDE SEQUENCE [LARGE SCALE GENOMIC DNA]</scope>
</reference>
<gene>
    <name evidence="2" type="ORF">UR52_C0024G0004</name>
</gene>
<dbReference type="Pfam" id="PF04402">
    <property type="entry name" value="SIMPL"/>
    <property type="match status" value="1"/>
</dbReference>
<evidence type="ECO:0000313" key="3">
    <source>
        <dbReference type="Proteomes" id="UP000034176"/>
    </source>
</evidence>
<dbReference type="PANTHER" id="PTHR34387:SF2">
    <property type="entry name" value="SLR1258 PROTEIN"/>
    <property type="match status" value="1"/>
</dbReference>
<accession>A0A0G0ALZ0</accession>
<dbReference type="PANTHER" id="PTHR34387">
    <property type="entry name" value="SLR1258 PROTEIN"/>
    <property type="match status" value="1"/>
</dbReference>
<comment type="caution">
    <text evidence="2">The sequence shown here is derived from an EMBL/GenBank/DDBJ whole genome shotgun (WGS) entry which is preliminary data.</text>
</comment>
<evidence type="ECO:0008006" key="4">
    <source>
        <dbReference type="Google" id="ProtNLM"/>
    </source>
</evidence>
<dbReference type="Proteomes" id="UP000034176">
    <property type="component" value="Unassembled WGS sequence"/>
</dbReference>
<keyword evidence="1" id="KW-1133">Transmembrane helix</keyword>
<protein>
    <recommendedName>
        <fullName evidence="4">DUF541 domain-containing protein</fullName>
    </recommendedName>
</protein>
<keyword evidence="1" id="KW-0472">Membrane</keyword>
<feature type="transmembrane region" description="Helical" evidence="1">
    <location>
        <begin position="12"/>
        <end position="30"/>
    </location>
</feature>
<dbReference type="AlphaFoldDB" id="A0A0G0ALZ0"/>
<sequence>MDNSCPHKPVPVIIGGFIGLIAIFCIWTWLSSPLVVTVAGTGEVTMNVLNTTVTFTVLGDGSDATGAIGNLKAKTANLRKILQDTGISESNIYESQISVIPASSIVVGAQGFRSSITMGAKNISTSKLDSLIPTLYGNGASLVNQPEISSENQAQLEKSALDVAMKDAEKQAADILKANHKFIKKAVAINQATSPTTSVSNKSDTSEIGKSGVGKIVSVVSISYKMW</sequence>
<dbReference type="Gene3D" id="3.30.110.170">
    <property type="entry name" value="Protein of unknown function (DUF541), domain 1"/>
    <property type="match status" value="1"/>
</dbReference>
<proteinExistence type="predicted"/>
<dbReference type="InterPro" id="IPR007497">
    <property type="entry name" value="SIMPL/DUF541"/>
</dbReference>
<dbReference type="GO" id="GO:0006974">
    <property type="term" value="P:DNA damage response"/>
    <property type="evidence" value="ECO:0007669"/>
    <property type="project" value="TreeGrafter"/>
</dbReference>
<dbReference type="EMBL" id="LBPN01000024">
    <property type="protein sequence ID" value="KKP57843.1"/>
    <property type="molecule type" value="Genomic_DNA"/>
</dbReference>
<evidence type="ECO:0000256" key="1">
    <source>
        <dbReference type="SAM" id="Phobius"/>
    </source>
</evidence>
<keyword evidence="1" id="KW-0812">Transmembrane</keyword>
<dbReference type="InterPro" id="IPR052022">
    <property type="entry name" value="26kDa_periplasmic_antigen"/>
</dbReference>
<name>A0A0G0ALZ0_9BACT</name>
<evidence type="ECO:0000313" key="2">
    <source>
        <dbReference type="EMBL" id="KKP57843.1"/>
    </source>
</evidence>